<evidence type="ECO:0000313" key="4">
    <source>
        <dbReference type="Proteomes" id="UP000007590"/>
    </source>
</evidence>
<keyword evidence="1" id="KW-0732">Signal</keyword>
<sequence length="203" mass="22730">MKKIFSLTLALISFLCFSFIPAKKDEISYKVDPSQTNIVWFGKKVTGIHSGSLKLKEGYVTFKNEKLAGGTFEFDMTSITVSDLKDPNYNSKLVNHLKSDDFFSVEKFPTAKFEITKAKHLGKNQYAVTGKLTIKGITKEVMFPAFVSLSDNGGAVAIITNKFKVDRTQFEIKYGSASFFDSLGDKAIDNDFELEVTQMVARR</sequence>
<proteinExistence type="predicted"/>
<dbReference type="HOGENOM" id="CLU_071003_2_2_10"/>
<dbReference type="Pfam" id="PF04264">
    <property type="entry name" value="YceI"/>
    <property type="match status" value="1"/>
</dbReference>
<dbReference type="STRING" id="929556.Solca_4455"/>
<feature type="signal peptide" evidence="1">
    <location>
        <begin position="1"/>
        <end position="24"/>
    </location>
</feature>
<dbReference type="Gene3D" id="2.40.128.110">
    <property type="entry name" value="Lipid/polyisoprenoid-binding, YceI-like"/>
    <property type="match status" value="1"/>
</dbReference>
<gene>
    <name evidence="3" type="ordered locus">Solca_4455</name>
</gene>
<feature type="chain" id="PRO_5003613721" description="Lipid/polyisoprenoid-binding YceI-like domain-containing protein" evidence="1">
    <location>
        <begin position="25"/>
        <end position="203"/>
    </location>
</feature>
<reference evidence="3" key="1">
    <citation type="submission" date="2012-02" db="EMBL/GenBank/DDBJ databases">
        <title>The complete genome of Solitalea canadensis DSM 3403.</title>
        <authorList>
            <consortium name="US DOE Joint Genome Institute (JGI-PGF)"/>
            <person name="Lucas S."/>
            <person name="Copeland A."/>
            <person name="Lapidus A."/>
            <person name="Glavina del Rio T."/>
            <person name="Dalin E."/>
            <person name="Tice H."/>
            <person name="Bruce D."/>
            <person name="Goodwin L."/>
            <person name="Pitluck S."/>
            <person name="Peters L."/>
            <person name="Ovchinnikova G."/>
            <person name="Lu M."/>
            <person name="Kyrpides N."/>
            <person name="Mavromatis K."/>
            <person name="Ivanova N."/>
            <person name="Brettin T."/>
            <person name="Detter J.C."/>
            <person name="Han C."/>
            <person name="Larimer F."/>
            <person name="Land M."/>
            <person name="Hauser L."/>
            <person name="Markowitz V."/>
            <person name="Cheng J.-F."/>
            <person name="Hugenholtz P."/>
            <person name="Woyke T."/>
            <person name="Wu D."/>
            <person name="Spring S."/>
            <person name="Schroeder M."/>
            <person name="Kopitz M."/>
            <person name="Brambilla E."/>
            <person name="Klenk H.-P."/>
            <person name="Eisen J.A."/>
        </authorList>
    </citation>
    <scope>NUCLEOTIDE SEQUENCE</scope>
    <source>
        <strain evidence="3">DSM 3403</strain>
    </source>
</reference>
<dbReference type="OrthoDB" id="951410at2"/>
<dbReference type="SMART" id="SM00867">
    <property type="entry name" value="YceI"/>
    <property type="match status" value="1"/>
</dbReference>
<dbReference type="KEGG" id="scn:Solca_4455"/>
<evidence type="ECO:0000313" key="3">
    <source>
        <dbReference type="EMBL" id="AFD09445.1"/>
    </source>
</evidence>
<dbReference type="EMBL" id="CP003349">
    <property type="protein sequence ID" value="AFD09445.1"/>
    <property type="molecule type" value="Genomic_DNA"/>
</dbReference>
<dbReference type="InterPro" id="IPR036761">
    <property type="entry name" value="TTHA0802/YceI-like_sf"/>
</dbReference>
<keyword evidence="4" id="KW-1185">Reference proteome</keyword>
<evidence type="ECO:0000256" key="1">
    <source>
        <dbReference type="SAM" id="SignalP"/>
    </source>
</evidence>
<dbReference type="RefSeq" id="WP_014682667.1">
    <property type="nucleotide sequence ID" value="NC_017770.1"/>
</dbReference>
<dbReference type="AlphaFoldDB" id="H8KNB2"/>
<protein>
    <recommendedName>
        <fullName evidence="2">Lipid/polyisoprenoid-binding YceI-like domain-containing protein</fullName>
    </recommendedName>
</protein>
<accession>H8KNB2</accession>
<dbReference type="Proteomes" id="UP000007590">
    <property type="component" value="Chromosome"/>
</dbReference>
<feature type="domain" description="Lipid/polyisoprenoid-binding YceI-like" evidence="2">
    <location>
        <begin position="28"/>
        <end position="197"/>
    </location>
</feature>
<organism evidence="3 4">
    <name type="scientific">Solitalea canadensis (strain ATCC 29591 / DSM 3403 / JCM 21819 / LMG 8368 / NBRC 15130 / NCIMB 12057 / USAM 9D)</name>
    <name type="common">Flexibacter canadensis</name>
    <dbReference type="NCBI Taxonomy" id="929556"/>
    <lineage>
        <taxon>Bacteria</taxon>
        <taxon>Pseudomonadati</taxon>
        <taxon>Bacteroidota</taxon>
        <taxon>Sphingobacteriia</taxon>
        <taxon>Sphingobacteriales</taxon>
        <taxon>Sphingobacteriaceae</taxon>
        <taxon>Solitalea</taxon>
    </lineage>
</organism>
<dbReference type="PANTHER" id="PTHR34406">
    <property type="entry name" value="PROTEIN YCEI"/>
    <property type="match status" value="1"/>
</dbReference>
<dbReference type="PANTHER" id="PTHR34406:SF1">
    <property type="entry name" value="PROTEIN YCEI"/>
    <property type="match status" value="1"/>
</dbReference>
<evidence type="ECO:0000259" key="2">
    <source>
        <dbReference type="SMART" id="SM00867"/>
    </source>
</evidence>
<dbReference type="SUPFAM" id="SSF101874">
    <property type="entry name" value="YceI-like"/>
    <property type="match status" value="1"/>
</dbReference>
<dbReference type="InterPro" id="IPR007372">
    <property type="entry name" value="Lipid/polyisoprenoid-bd_YceI"/>
</dbReference>
<dbReference type="eggNOG" id="COG2353">
    <property type="taxonomic scope" value="Bacteria"/>
</dbReference>
<name>H8KNB2_SOLCM</name>